<accession>A0ABP1RDS6</accession>
<organism evidence="3 4">
    <name type="scientific">Orchesella dallaii</name>
    <dbReference type="NCBI Taxonomy" id="48710"/>
    <lineage>
        <taxon>Eukaryota</taxon>
        <taxon>Metazoa</taxon>
        <taxon>Ecdysozoa</taxon>
        <taxon>Arthropoda</taxon>
        <taxon>Hexapoda</taxon>
        <taxon>Collembola</taxon>
        <taxon>Entomobryomorpha</taxon>
        <taxon>Entomobryoidea</taxon>
        <taxon>Orchesellidae</taxon>
        <taxon>Orchesellinae</taxon>
        <taxon>Orchesella</taxon>
    </lineage>
</organism>
<evidence type="ECO:0000256" key="2">
    <source>
        <dbReference type="SAM" id="SignalP"/>
    </source>
</evidence>
<feature type="compositionally biased region" description="Acidic residues" evidence="1">
    <location>
        <begin position="132"/>
        <end position="152"/>
    </location>
</feature>
<feature type="region of interest" description="Disordered" evidence="1">
    <location>
        <begin position="125"/>
        <end position="182"/>
    </location>
</feature>
<gene>
    <name evidence="3" type="ORF">ODALV1_LOCUS20098</name>
</gene>
<feature type="signal peptide" evidence="2">
    <location>
        <begin position="1"/>
        <end position="24"/>
    </location>
</feature>
<dbReference type="EMBL" id="CAXLJM020000068">
    <property type="protein sequence ID" value="CAL8123115.1"/>
    <property type="molecule type" value="Genomic_DNA"/>
</dbReference>
<keyword evidence="4" id="KW-1185">Reference proteome</keyword>
<protein>
    <submittedName>
        <fullName evidence="3">Uncharacterized protein</fullName>
    </submittedName>
</protein>
<feature type="region of interest" description="Disordered" evidence="1">
    <location>
        <begin position="43"/>
        <end position="88"/>
    </location>
</feature>
<feature type="chain" id="PRO_5045121818" evidence="2">
    <location>
        <begin position="25"/>
        <end position="235"/>
    </location>
</feature>
<proteinExistence type="predicted"/>
<evidence type="ECO:0000313" key="4">
    <source>
        <dbReference type="Proteomes" id="UP001642540"/>
    </source>
</evidence>
<evidence type="ECO:0000256" key="1">
    <source>
        <dbReference type="SAM" id="MobiDB-lite"/>
    </source>
</evidence>
<dbReference type="Proteomes" id="UP001642540">
    <property type="component" value="Unassembled WGS sequence"/>
</dbReference>
<reference evidence="3 4" key="1">
    <citation type="submission" date="2024-08" db="EMBL/GenBank/DDBJ databases">
        <authorList>
            <person name="Cucini C."/>
            <person name="Frati F."/>
        </authorList>
    </citation>
    <scope>NUCLEOTIDE SEQUENCE [LARGE SCALE GENOMIC DNA]</scope>
</reference>
<keyword evidence="2" id="KW-0732">Signal</keyword>
<evidence type="ECO:0000313" key="3">
    <source>
        <dbReference type="EMBL" id="CAL8123115.1"/>
    </source>
</evidence>
<name>A0ABP1RDS6_9HEXA</name>
<comment type="caution">
    <text evidence="3">The sequence shown here is derived from an EMBL/GenBank/DDBJ whole genome shotgun (WGS) entry which is preliminary data.</text>
</comment>
<sequence length="235" mass="26826">MYPFAKISVGILISLVLLVAVSECTKYTSKELEDLRKFYYDDDPLPEADKEEKEKPRQQSPRPESRSSKPAKKKNSSKEDEDDTVIGPGELIKDARKYLNAGRKTLDKEAQRILPRILFRPIRSSDKKGKADEDEDSLEYYADSENDDEEETTTTTTQKPKRTRTTRMPFSKDKKSTSTTERNSFLEPFQRISDDWLNYARDGGGLILKHLNTLRPSTGFPLPTLPVPNLEDFGG</sequence>
<feature type="compositionally biased region" description="Basic and acidic residues" evidence="1">
    <location>
        <begin position="47"/>
        <end position="67"/>
    </location>
</feature>